<evidence type="ECO:0000256" key="8">
    <source>
        <dbReference type="ARBA" id="ARBA00023065"/>
    </source>
</evidence>
<evidence type="ECO:0000259" key="16">
    <source>
        <dbReference type="SMART" id="SM00079"/>
    </source>
</evidence>
<evidence type="ECO:0000256" key="10">
    <source>
        <dbReference type="ARBA" id="ARBA00023170"/>
    </source>
</evidence>
<accession>A0AA88UBV1</accession>
<dbReference type="InterPro" id="IPR019594">
    <property type="entry name" value="Glu/Gly-bd"/>
</dbReference>
<feature type="transmembrane region" description="Helical" evidence="15">
    <location>
        <begin position="574"/>
        <end position="598"/>
    </location>
</feature>
<dbReference type="CDD" id="cd19990">
    <property type="entry name" value="PBP1_GABAb_receptor_plant"/>
    <property type="match status" value="1"/>
</dbReference>
<feature type="transmembrane region" description="Helical" evidence="15">
    <location>
        <begin position="512"/>
        <end position="532"/>
    </location>
</feature>
<dbReference type="Gene3D" id="1.10.287.70">
    <property type="match status" value="1"/>
</dbReference>
<dbReference type="InterPro" id="IPR044440">
    <property type="entry name" value="GABAb_receptor_plant_PBP1"/>
</dbReference>
<dbReference type="SUPFAM" id="SSF53850">
    <property type="entry name" value="Periplasmic binding protein-like II"/>
    <property type="match status" value="1"/>
</dbReference>
<feature type="domain" description="Ionotropic glutamate receptor C-terminal" evidence="16">
    <location>
        <begin position="388"/>
        <end position="726"/>
    </location>
</feature>
<dbReference type="FunFam" id="1.10.287.70:FF:000037">
    <property type="entry name" value="Glutamate receptor"/>
    <property type="match status" value="1"/>
</dbReference>
<dbReference type="FunFam" id="3.40.190.10:FF:000103">
    <property type="entry name" value="Glutamate receptor"/>
    <property type="match status" value="1"/>
</dbReference>
<dbReference type="SMART" id="SM00079">
    <property type="entry name" value="PBPe"/>
    <property type="match status" value="1"/>
</dbReference>
<evidence type="ECO:0000256" key="13">
    <source>
        <dbReference type="ARBA" id="ARBA00023303"/>
    </source>
</evidence>
<dbReference type="CDD" id="cd13686">
    <property type="entry name" value="GluR_Plant"/>
    <property type="match status" value="1"/>
</dbReference>
<evidence type="ECO:0000313" key="17">
    <source>
        <dbReference type="EMBL" id="KAK2979004.1"/>
    </source>
</evidence>
<evidence type="ECO:0000256" key="15">
    <source>
        <dbReference type="SAM" id="Phobius"/>
    </source>
</evidence>
<feature type="transmembrane region" description="Helical" evidence="15">
    <location>
        <begin position="748"/>
        <end position="771"/>
    </location>
</feature>
<dbReference type="FunFam" id="3.40.50.2300:FF:000188">
    <property type="entry name" value="Glutamate receptor"/>
    <property type="match status" value="1"/>
</dbReference>
<dbReference type="InterPro" id="IPR001320">
    <property type="entry name" value="Iontro_rcpt_C"/>
</dbReference>
<comment type="subcellular location">
    <subcellularLocation>
        <location evidence="1">Membrane</location>
        <topology evidence="1">Multi-pass membrane protein</topology>
    </subcellularLocation>
</comment>
<dbReference type="GO" id="GO:0015276">
    <property type="term" value="F:ligand-gated monoatomic ion channel activity"/>
    <property type="evidence" value="ECO:0007669"/>
    <property type="project" value="InterPro"/>
</dbReference>
<dbReference type="InterPro" id="IPR028082">
    <property type="entry name" value="Peripla_BP_I"/>
</dbReference>
<feature type="non-terminal residue" evidence="17">
    <location>
        <position position="810"/>
    </location>
</feature>
<dbReference type="GO" id="GO:0016020">
    <property type="term" value="C:membrane"/>
    <property type="evidence" value="ECO:0007669"/>
    <property type="project" value="UniProtKB-SubCell"/>
</dbReference>
<keyword evidence="5 15" id="KW-0812">Transmembrane</keyword>
<keyword evidence="11" id="KW-0325">Glycoprotein</keyword>
<name>A0AA88UBV1_9ASTE</name>
<keyword evidence="10" id="KW-0675">Receptor</keyword>
<evidence type="ECO:0000256" key="11">
    <source>
        <dbReference type="ARBA" id="ARBA00023180"/>
    </source>
</evidence>
<dbReference type="InterPro" id="IPR017103">
    <property type="entry name" value="Iontropic_Glu_rcpt_pln"/>
</dbReference>
<dbReference type="PIRSF" id="PIRSF037090">
    <property type="entry name" value="Iontro_Glu-like_rcpt_pln"/>
    <property type="match status" value="1"/>
</dbReference>
<dbReference type="PANTHER" id="PTHR18966">
    <property type="entry name" value="IONOTROPIC GLUTAMATE RECEPTOR"/>
    <property type="match status" value="1"/>
</dbReference>
<dbReference type="Gene3D" id="3.40.190.10">
    <property type="entry name" value="Periplasmic binding protein-like II"/>
    <property type="match status" value="2"/>
</dbReference>
<evidence type="ECO:0000256" key="6">
    <source>
        <dbReference type="ARBA" id="ARBA00022729"/>
    </source>
</evidence>
<comment type="subunit">
    <text evidence="3">May form heteromers.</text>
</comment>
<keyword evidence="4" id="KW-0813">Transport</keyword>
<evidence type="ECO:0000313" key="18">
    <source>
        <dbReference type="Proteomes" id="UP001187471"/>
    </source>
</evidence>
<evidence type="ECO:0000256" key="12">
    <source>
        <dbReference type="ARBA" id="ARBA00023286"/>
    </source>
</evidence>
<gene>
    <name evidence="17" type="ORF">RJ640_023586</name>
</gene>
<dbReference type="InterPro" id="IPR001828">
    <property type="entry name" value="ANF_lig-bd_rcpt"/>
</dbReference>
<keyword evidence="8" id="KW-0406">Ion transport</keyword>
<dbReference type="Proteomes" id="UP001187471">
    <property type="component" value="Unassembled WGS sequence"/>
</dbReference>
<dbReference type="Pfam" id="PF00060">
    <property type="entry name" value="Lig_chan"/>
    <property type="match status" value="1"/>
</dbReference>
<proteinExistence type="inferred from homology"/>
<keyword evidence="7 15" id="KW-1133">Transmembrane helix</keyword>
<evidence type="ECO:0000256" key="14">
    <source>
        <dbReference type="ARBA" id="ARBA00049638"/>
    </source>
</evidence>
<organism evidence="17 18">
    <name type="scientific">Escallonia rubra</name>
    <dbReference type="NCBI Taxonomy" id="112253"/>
    <lineage>
        <taxon>Eukaryota</taxon>
        <taxon>Viridiplantae</taxon>
        <taxon>Streptophyta</taxon>
        <taxon>Embryophyta</taxon>
        <taxon>Tracheophyta</taxon>
        <taxon>Spermatophyta</taxon>
        <taxon>Magnoliopsida</taxon>
        <taxon>eudicotyledons</taxon>
        <taxon>Gunneridae</taxon>
        <taxon>Pentapetalae</taxon>
        <taxon>asterids</taxon>
        <taxon>campanulids</taxon>
        <taxon>Escalloniales</taxon>
        <taxon>Escalloniaceae</taxon>
        <taxon>Escallonia</taxon>
    </lineage>
</organism>
<dbReference type="EMBL" id="JAVXUO010001803">
    <property type="protein sequence ID" value="KAK2979004.1"/>
    <property type="molecule type" value="Genomic_DNA"/>
</dbReference>
<dbReference type="Pfam" id="PF01094">
    <property type="entry name" value="ANF_receptor"/>
    <property type="match status" value="1"/>
</dbReference>
<keyword evidence="12" id="KW-1071">Ligand-gated ion channel</keyword>
<reference evidence="17" key="1">
    <citation type="submission" date="2022-12" db="EMBL/GenBank/DDBJ databases">
        <title>Draft genome assemblies for two species of Escallonia (Escalloniales).</title>
        <authorList>
            <person name="Chanderbali A."/>
            <person name="Dervinis C."/>
            <person name="Anghel I."/>
            <person name="Soltis D."/>
            <person name="Soltis P."/>
            <person name="Zapata F."/>
        </authorList>
    </citation>
    <scope>NUCLEOTIDE SEQUENCE</scope>
    <source>
        <strain evidence="17">UCBG92.1500</strain>
        <tissue evidence="17">Leaf</tissue>
    </source>
</reference>
<evidence type="ECO:0000256" key="4">
    <source>
        <dbReference type="ARBA" id="ARBA00022448"/>
    </source>
</evidence>
<evidence type="ECO:0000256" key="5">
    <source>
        <dbReference type="ARBA" id="ARBA00022692"/>
    </source>
</evidence>
<sequence length="810" mass="89956">PVILQRRSQRKCHKTYLDLLLPNAALDLFENLEVHAIIGPETSLETNLLAILGDKAKVPILSFAARPPSSAKHPYFLSISQNESAQLKCISAIIESLKWRDVIVIYEDTDYRILPLFIDSFKEKNIHIAYWSAIPPSVNNGQILEELHKLMRMHTKVFVVHMSPSLASRFFVSANRLGMMHEGSAWIITDETVNVLDTMDSEVIESLQGALGIKSYMPPSAKLRDFTLRWQKNCTKTQYVAPTKLNVLGIRAYDATRALAMAIERVRVEILQARKKNVGLNLTDLAGIGASPSGASLLRQMLDIRFTGLGGDFQLMNEKQISDAFEIVNMIYKGERRVGLWTTEDGLTKEIQSGKLHPSSSNALEEIIWPGGRKATPKGWMMPMNGEKLLVGVPVNVGFPTFLQKSFDHQTNRPEVTGFCIDVFDAAIEALPYKVPYAFLPFKTPTGESAGSYTDLIDEVFYQNFDAAVGDITITSNRSLYVDFTLPFTDLGVGTVAPLSNSMWIFLEPLEGSLWVTTACFFILTGFVIWVIEHAVNEEFQGSPTQQIGTVLWFSFSTLVYAHRQKLLSNLSRFVVTIWVFVVLIMTSSYTATLSSLMTVQQIQLASKGLSIGYRAGSLVRGIIANNTNFVDNTLRPYDSAQDYADALSKGSKHGGVDAIIDEIPYIKAFLASYSGYAMIGSEPTTNGFGFAFRKGSPLVTEMSREIAKLREEGKLRELEKKWFKSESTLSLQQGSVTTPKILDLHSFGGLFLISGISSALALLIFLLYLVKEKLHAKYCIIRFLGGGKLATMISYLSRRNANAIGEVNA</sequence>
<evidence type="ECO:0000256" key="3">
    <source>
        <dbReference type="ARBA" id="ARBA00011095"/>
    </source>
</evidence>
<dbReference type="Gene3D" id="3.40.50.2300">
    <property type="match status" value="2"/>
</dbReference>
<comment type="similarity">
    <text evidence="2">Belongs to the glutamate-gated ion channel (TC 1.A.10.1) family.</text>
</comment>
<evidence type="ECO:0000256" key="7">
    <source>
        <dbReference type="ARBA" id="ARBA00022989"/>
    </source>
</evidence>
<keyword evidence="9 15" id="KW-0472">Membrane</keyword>
<evidence type="ECO:0000256" key="1">
    <source>
        <dbReference type="ARBA" id="ARBA00004141"/>
    </source>
</evidence>
<dbReference type="AlphaFoldDB" id="A0AA88UBV1"/>
<comment type="function">
    <text evidence="14">Glutamate-gated receptor that probably acts as a non-selective cation channel. May be involved in light-signal transduction and calcium homeostasis via the regulation of calcium influx into cells.</text>
</comment>
<evidence type="ECO:0000256" key="9">
    <source>
        <dbReference type="ARBA" id="ARBA00023136"/>
    </source>
</evidence>
<keyword evidence="6" id="KW-0732">Signal</keyword>
<dbReference type="Pfam" id="PF10613">
    <property type="entry name" value="Lig_chan-Glu_bd"/>
    <property type="match status" value="1"/>
</dbReference>
<dbReference type="SUPFAM" id="SSF53822">
    <property type="entry name" value="Periplasmic binding protein-like I"/>
    <property type="match status" value="1"/>
</dbReference>
<dbReference type="InterPro" id="IPR015683">
    <property type="entry name" value="Ionotropic_Glu_rcpt"/>
</dbReference>
<comment type="caution">
    <text evidence="17">The sequence shown here is derived from an EMBL/GenBank/DDBJ whole genome shotgun (WGS) entry which is preliminary data.</text>
</comment>
<keyword evidence="13" id="KW-0407">Ion channel</keyword>
<protein>
    <recommendedName>
        <fullName evidence="16">Ionotropic glutamate receptor C-terminal domain-containing protein</fullName>
    </recommendedName>
</protein>
<keyword evidence="18" id="KW-1185">Reference proteome</keyword>
<evidence type="ECO:0000256" key="2">
    <source>
        <dbReference type="ARBA" id="ARBA00008685"/>
    </source>
</evidence>